<reference evidence="1 2" key="1">
    <citation type="submission" date="2019-11" db="EMBL/GenBank/DDBJ databases">
        <title>Type strains purchased from KCTC, JCM and DSMZ.</title>
        <authorList>
            <person name="Lu H."/>
        </authorList>
    </citation>
    <scope>NUCLEOTIDE SEQUENCE [LARGE SCALE GENOMIC DNA]</scope>
    <source>
        <strain evidence="1 2">JCM 31587</strain>
    </source>
</reference>
<comment type="caution">
    <text evidence="1">The sequence shown here is derived from an EMBL/GenBank/DDBJ whole genome shotgun (WGS) entry which is preliminary data.</text>
</comment>
<proteinExistence type="predicted"/>
<accession>A0A6L6QAW3</accession>
<sequence length="111" mass="12539">MHEKMSREQYEESARLKVAETAQAMISGQMSFLLGARRLDALRHEVSASDDADFMVFVAIASDTDDYPVGPVCELWDKAALERLQPEIDAAERWAKEQSTATCKKLIQRFS</sequence>
<keyword evidence="2" id="KW-1185">Reference proteome</keyword>
<dbReference type="Proteomes" id="UP000472320">
    <property type="component" value="Unassembled WGS sequence"/>
</dbReference>
<dbReference type="EMBL" id="WNKX01000001">
    <property type="protein sequence ID" value="MTW09204.1"/>
    <property type="molecule type" value="Genomic_DNA"/>
</dbReference>
<gene>
    <name evidence="1" type="ORF">GM658_01190</name>
</gene>
<evidence type="ECO:0000313" key="1">
    <source>
        <dbReference type="EMBL" id="MTW09204.1"/>
    </source>
</evidence>
<dbReference type="RefSeq" id="WP_155452186.1">
    <property type="nucleotide sequence ID" value="NZ_WNKX01000001.1"/>
</dbReference>
<protein>
    <submittedName>
        <fullName evidence="1">DUF2489 domain-containing protein</fullName>
    </submittedName>
</protein>
<dbReference type="AlphaFoldDB" id="A0A6L6QAW3"/>
<organism evidence="1 2">
    <name type="scientific">Massilia eburnea</name>
    <dbReference type="NCBI Taxonomy" id="1776165"/>
    <lineage>
        <taxon>Bacteria</taxon>
        <taxon>Pseudomonadati</taxon>
        <taxon>Pseudomonadota</taxon>
        <taxon>Betaproteobacteria</taxon>
        <taxon>Burkholderiales</taxon>
        <taxon>Oxalobacteraceae</taxon>
        <taxon>Telluria group</taxon>
        <taxon>Massilia</taxon>
    </lineage>
</organism>
<evidence type="ECO:0000313" key="2">
    <source>
        <dbReference type="Proteomes" id="UP000472320"/>
    </source>
</evidence>
<dbReference type="OrthoDB" id="8777745at2"/>
<name>A0A6L6QAW3_9BURK</name>